<dbReference type="InterPro" id="IPR001173">
    <property type="entry name" value="Glyco_trans_2-like"/>
</dbReference>
<dbReference type="Pfam" id="PF00535">
    <property type="entry name" value="Glycos_transf_2"/>
    <property type="match status" value="1"/>
</dbReference>
<dbReference type="SUPFAM" id="SSF53448">
    <property type="entry name" value="Nucleotide-diphospho-sugar transferases"/>
    <property type="match status" value="1"/>
</dbReference>
<comment type="caution">
    <text evidence="2">The sequence shown here is derived from an EMBL/GenBank/DDBJ whole genome shotgun (WGS) entry which is preliminary data.</text>
</comment>
<dbReference type="PANTHER" id="PTHR22916:SF3">
    <property type="entry name" value="UDP-GLCNAC:BETAGAL BETA-1,3-N-ACETYLGLUCOSAMINYLTRANSFERASE-LIKE PROTEIN 1"/>
    <property type="match status" value="1"/>
</dbReference>
<name>A0ABT9NCJ0_9ACTO</name>
<dbReference type="RefSeq" id="WP_278059057.1">
    <property type="nucleotide sequence ID" value="NZ_CP121247.1"/>
</dbReference>
<reference evidence="2 3" key="1">
    <citation type="submission" date="2023-07" db="EMBL/GenBank/DDBJ databases">
        <title>Sequencing the genomes of 1000 actinobacteria strains.</title>
        <authorList>
            <person name="Klenk H.-P."/>
        </authorList>
    </citation>
    <scope>NUCLEOTIDE SEQUENCE [LARGE SCALE GENOMIC DNA]</scope>
    <source>
        <strain evidence="2 3">DSM 102162</strain>
    </source>
</reference>
<organism evidence="2 3">
    <name type="scientific">Arcanobacterium wilhelmae</name>
    <dbReference type="NCBI Taxonomy" id="1803177"/>
    <lineage>
        <taxon>Bacteria</taxon>
        <taxon>Bacillati</taxon>
        <taxon>Actinomycetota</taxon>
        <taxon>Actinomycetes</taxon>
        <taxon>Actinomycetales</taxon>
        <taxon>Actinomycetaceae</taxon>
        <taxon>Arcanobacterium</taxon>
    </lineage>
</organism>
<dbReference type="CDD" id="cd00761">
    <property type="entry name" value="Glyco_tranf_GTA_type"/>
    <property type="match status" value="1"/>
</dbReference>
<accession>A0ABT9NCJ0</accession>
<dbReference type="PANTHER" id="PTHR22916">
    <property type="entry name" value="GLYCOSYLTRANSFERASE"/>
    <property type="match status" value="1"/>
</dbReference>
<feature type="domain" description="Glycosyltransferase 2-like" evidence="1">
    <location>
        <begin position="9"/>
        <end position="134"/>
    </location>
</feature>
<protein>
    <submittedName>
        <fullName evidence="2">Glycosyltransferase involved in cell wall biosynthesis</fullName>
    </submittedName>
</protein>
<dbReference type="EMBL" id="JAUSQW010000001">
    <property type="protein sequence ID" value="MDP9801228.1"/>
    <property type="molecule type" value="Genomic_DNA"/>
</dbReference>
<dbReference type="Proteomes" id="UP001235966">
    <property type="component" value="Unassembled WGS sequence"/>
</dbReference>
<evidence type="ECO:0000313" key="3">
    <source>
        <dbReference type="Proteomes" id="UP001235966"/>
    </source>
</evidence>
<dbReference type="InterPro" id="IPR029044">
    <property type="entry name" value="Nucleotide-diphossugar_trans"/>
</dbReference>
<evidence type="ECO:0000313" key="2">
    <source>
        <dbReference type="EMBL" id="MDP9801228.1"/>
    </source>
</evidence>
<proteinExistence type="predicted"/>
<sequence>MTEFPSLAVIVPAYKVEAYLRDCVESLLTSDYPNFEVVIVDDGSPDDTGMIADQLATEDPRVRVIHKENGGLGAARNTGVEQTDSDLIAFVDSDDQVPSHAYSRMYEAMQKSGSGMVVGGVERFNSTRRWAPWFVEEAHSVERLGITGQQFPSILWNVFAWSKLFTRDYFKRVVGEFPVGVLYEDQEVSAKMYLGGEPFDVIPDIIYRWRERDDASSITQNKTSLDDLGQRLHVMKETEKVIQASGDEATKEYWYRKALNEDLWWYYRVVPQASWAFWLILCEGVRDIAANAPSSSIAGGPAKRHDLIRLAIRGDRQKFNMRLRKA</sequence>
<dbReference type="Gene3D" id="3.90.550.10">
    <property type="entry name" value="Spore Coat Polysaccharide Biosynthesis Protein SpsA, Chain A"/>
    <property type="match status" value="1"/>
</dbReference>
<evidence type="ECO:0000259" key="1">
    <source>
        <dbReference type="Pfam" id="PF00535"/>
    </source>
</evidence>
<gene>
    <name evidence="2" type="ORF">J2S49_001304</name>
</gene>
<keyword evidence="3" id="KW-1185">Reference proteome</keyword>